<name>A0A812PXT3_9DINO</name>
<protein>
    <submittedName>
        <fullName evidence="1">Uncharacterized protein</fullName>
    </submittedName>
</protein>
<dbReference type="InterPro" id="IPR011989">
    <property type="entry name" value="ARM-like"/>
</dbReference>
<evidence type="ECO:0000313" key="1">
    <source>
        <dbReference type="EMBL" id="CAE7364227.1"/>
    </source>
</evidence>
<sequence>MRMIDIGFWEVSPNWDGLKEACFWQAPVRAAAATAVAHTAAMGGADVLGGLLKEDMPESDDDEAGEASVRSLRMAAALHGLSQCSDELMCPWMNFIVHRLHDPSPCVQHAAKVALQRVGSSCANALAENLSTEDSLHRAALACALGHVGPNALPYTNMLAKLLDPSIETQAKVRIAAADALCSLGPQAGHSAASALMDYLLLAPEGDLGAQELEAARRALVGLRDVTPQLLPVALSDSRPEIKCAALEICEALGTAVLAGIGSEVLDGIVECAACPDDLVRQRTVQALGVLSDPAIPNKVLPKLLHDASLLVSKMAVALAGKLGPPAGQHAVAVARHLTSFDPDLRRTAALSLGQLGLLPRSTAKDISATFKSEKREDVRVLLIKALGAQGAVSLVAFFAQA</sequence>
<gene>
    <name evidence="1" type="ORF">SNAT2548_LOCUS19703</name>
</gene>
<dbReference type="Gene3D" id="1.25.10.10">
    <property type="entry name" value="Leucine-rich Repeat Variant"/>
    <property type="match status" value="2"/>
</dbReference>
<evidence type="ECO:0000313" key="2">
    <source>
        <dbReference type="Proteomes" id="UP000604046"/>
    </source>
</evidence>
<reference evidence="1" key="1">
    <citation type="submission" date="2021-02" db="EMBL/GenBank/DDBJ databases">
        <authorList>
            <person name="Dougan E. K."/>
            <person name="Rhodes N."/>
            <person name="Thang M."/>
            <person name="Chan C."/>
        </authorList>
    </citation>
    <scope>NUCLEOTIDE SEQUENCE</scope>
</reference>
<organism evidence="1 2">
    <name type="scientific">Symbiodinium natans</name>
    <dbReference type="NCBI Taxonomy" id="878477"/>
    <lineage>
        <taxon>Eukaryota</taxon>
        <taxon>Sar</taxon>
        <taxon>Alveolata</taxon>
        <taxon>Dinophyceae</taxon>
        <taxon>Suessiales</taxon>
        <taxon>Symbiodiniaceae</taxon>
        <taxon>Symbiodinium</taxon>
    </lineage>
</organism>
<keyword evidence="2" id="KW-1185">Reference proteome</keyword>
<proteinExistence type="predicted"/>
<comment type="caution">
    <text evidence="1">The sequence shown here is derived from an EMBL/GenBank/DDBJ whole genome shotgun (WGS) entry which is preliminary data.</text>
</comment>
<dbReference type="SUPFAM" id="SSF48371">
    <property type="entry name" value="ARM repeat"/>
    <property type="match status" value="1"/>
</dbReference>
<dbReference type="Proteomes" id="UP000604046">
    <property type="component" value="Unassembled WGS sequence"/>
</dbReference>
<dbReference type="EMBL" id="CAJNDS010002188">
    <property type="protein sequence ID" value="CAE7364227.1"/>
    <property type="molecule type" value="Genomic_DNA"/>
</dbReference>
<accession>A0A812PXT3</accession>
<dbReference type="InterPro" id="IPR016024">
    <property type="entry name" value="ARM-type_fold"/>
</dbReference>
<dbReference type="AlphaFoldDB" id="A0A812PXT3"/>